<gene>
    <name evidence="1" type="ORF">NCTC5051_02165</name>
    <name evidence="2" type="ORF">NCTC5053_01519</name>
</gene>
<dbReference type="AlphaFoldDB" id="A0A378A863"/>
<evidence type="ECO:0000313" key="1">
    <source>
        <dbReference type="EMBL" id="STU50585.1"/>
    </source>
</evidence>
<proteinExistence type="predicted"/>
<evidence type="ECO:0000313" key="4">
    <source>
        <dbReference type="Proteomes" id="UP000254387"/>
    </source>
</evidence>
<dbReference type="NCBIfam" id="NF033230">
    <property type="entry name" value="phage_region_01"/>
    <property type="match status" value="1"/>
</dbReference>
<dbReference type="Proteomes" id="UP000254141">
    <property type="component" value="Unassembled WGS sequence"/>
</dbReference>
<dbReference type="EMBL" id="UGMN01000004">
    <property type="protein sequence ID" value="STV02303.1"/>
    <property type="molecule type" value="Genomic_DNA"/>
</dbReference>
<name>A0A378A863_KLEPN</name>
<evidence type="ECO:0000313" key="2">
    <source>
        <dbReference type="EMBL" id="STV02303.1"/>
    </source>
</evidence>
<protein>
    <submittedName>
        <fullName evidence="2">Uncharacterized protein</fullName>
    </submittedName>
</protein>
<sequence length="181" mass="21107">MRENFSSLSRLKSSESLHVIKSRVCENRSMSHSAYYPGSMQDNQIRNRTALIYVLEMILHQHRQKYATIFNPLEGKAALHHLIFMKTKWRPSEIRELKLEDALFVIQDELRIENISDEAQEALSSFNLPLAAFLFEDFPEEDWNCRENSVFLRNLTMKATQSTCRSLSAVLQERLFLPPDG</sequence>
<dbReference type="InterPro" id="IPR059241">
    <property type="entry name" value="SfIV_phage_associated"/>
</dbReference>
<organism evidence="2 4">
    <name type="scientific">Klebsiella pneumoniae</name>
    <dbReference type="NCBI Taxonomy" id="573"/>
    <lineage>
        <taxon>Bacteria</taxon>
        <taxon>Pseudomonadati</taxon>
        <taxon>Pseudomonadota</taxon>
        <taxon>Gammaproteobacteria</taxon>
        <taxon>Enterobacterales</taxon>
        <taxon>Enterobacteriaceae</taxon>
        <taxon>Klebsiella/Raoultella group</taxon>
        <taxon>Klebsiella</taxon>
        <taxon>Klebsiella pneumoniae complex</taxon>
    </lineage>
</organism>
<dbReference type="Proteomes" id="UP000254387">
    <property type="component" value="Unassembled WGS sequence"/>
</dbReference>
<accession>A0A378A863</accession>
<evidence type="ECO:0000313" key="3">
    <source>
        <dbReference type="Proteomes" id="UP000254141"/>
    </source>
</evidence>
<dbReference type="EMBL" id="UGLU01000001">
    <property type="protein sequence ID" value="STU50585.1"/>
    <property type="molecule type" value="Genomic_DNA"/>
</dbReference>
<reference evidence="3 4" key="1">
    <citation type="submission" date="2018-06" db="EMBL/GenBank/DDBJ databases">
        <authorList>
            <consortium name="Pathogen Informatics"/>
            <person name="Doyle S."/>
        </authorList>
    </citation>
    <scope>NUCLEOTIDE SEQUENCE [LARGE SCALE GENOMIC DNA]</scope>
    <source>
        <strain evidence="1 3">NCTC5051</strain>
        <strain evidence="2 4">NCTC5053</strain>
    </source>
</reference>